<dbReference type="AlphaFoldDB" id="A0A8S3CA20"/>
<reference evidence="2" key="1">
    <citation type="submission" date="2021-02" db="EMBL/GenBank/DDBJ databases">
        <authorList>
            <person name="Nowell W R."/>
        </authorList>
    </citation>
    <scope>NUCLEOTIDE SEQUENCE</scope>
</reference>
<feature type="non-terminal residue" evidence="2">
    <location>
        <position position="1"/>
    </location>
</feature>
<evidence type="ECO:0000313" key="3">
    <source>
        <dbReference type="Proteomes" id="UP000676336"/>
    </source>
</evidence>
<dbReference type="EMBL" id="CAJOBI010172222">
    <property type="protein sequence ID" value="CAF4893801.1"/>
    <property type="molecule type" value="Genomic_DNA"/>
</dbReference>
<feature type="compositionally biased region" description="Polar residues" evidence="1">
    <location>
        <begin position="9"/>
        <end position="26"/>
    </location>
</feature>
<proteinExistence type="predicted"/>
<evidence type="ECO:0000313" key="2">
    <source>
        <dbReference type="EMBL" id="CAF4893801.1"/>
    </source>
</evidence>
<protein>
    <submittedName>
        <fullName evidence="2">Uncharacterized protein</fullName>
    </submittedName>
</protein>
<feature type="region of interest" description="Disordered" evidence="1">
    <location>
        <begin position="1"/>
        <end position="30"/>
    </location>
</feature>
<sequence length="58" mass="6577">PVRPYMSKSYRSNSSQNKMTESSDSIYETPDRPAAINIALNLANTLTLPKEQRQHGLR</sequence>
<comment type="caution">
    <text evidence="2">The sequence shown here is derived from an EMBL/GenBank/DDBJ whole genome shotgun (WGS) entry which is preliminary data.</text>
</comment>
<accession>A0A8S3CA20</accession>
<dbReference type="Proteomes" id="UP000676336">
    <property type="component" value="Unassembled WGS sequence"/>
</dbReference>
<name>A0A8S3CA20_9BILA</name>
<gene>
    <name evidence="2" type="ORF">SMN809_LOCUS51405</name>
</gene>
<evidence type="ECO:0000256" key="1">
    <source>
        <dbReference type="SAM" id="MobiDB-lite"/>
    </source>
</evidence>
<organism evidence="2 3">
    <name type="scientific">Rotaria magnacalcarata</name>
    <dbReference type="NCBI Taxonomy" id="392030"/>
    <lineage>
        <taxon>Eukaryota</taxon>
        <taxon>Metazoa</taxon>
        <taxon>Spiralia</taxon>
        <taxon>Gnathifera</taxon>
        <taxon>Rotifera</taxon>
        <taxon>Eurotatoria</taxon>
        <taxon>Bdelloidea</taxon>
        <taxon>Philodinida</taxon>
        <taxon>Philodinidae</taxon>
        <taxon>Rotaria</taxon>
    </lineage>
</organism>
<feature type="non-terminal residue" evidence="2">
    <location>
        <position position="58"/>
    </location>
</feature>